<dbReference type="PANTHER" id="PTHR12892">
    <property type="entry name" value="FGF RECEPTOR ACTIVATING PROTEIN 1"/>
    <property type="match status" value="1"/>
</dbReference>
<keyword evidence="4 11" id="KW-0812">Transmembrane</keyword>
<keyword evidence="14" id="KW-1185">Reference proteome</keyword>
<evidence type="ECO:0000256" key="3">
    <source>
        <dbReference type="ARBA" id="ARBA00022502"/>
    </source>
</evidence>
<reference evidence="14" key="1">
    <citation type="journal article" date="2013" name="Nat. Genet.">
        <title>The duck genome and transcriptome provide insight into an avian influenza virus reservoir species.</title>
        <authorList>
            <person name="Huang Y."/>
            <person name="Li Y."/>
            <person name="Burt D.W."/>
            <person name="Chen H."/>
            <person name="Zhang Y."/>
            <person name="Qian W."/>
            <person name="Kim H."/>
            <person name="Gan S."/>
            <person name="Zhao Y."/>
            <person name="Li J."/>
            <person name="Yi K."/>
            <person name="Feng H."/>
            <person name="Zhu P."/>
            <person name="Li B."/>
            <person name="Liu Q."/>
            <person name="Fairley S."/>
            <person name="Magor K.E."/>
            <person name="Du Z."/>
            <person name="Hu X."/>
            <person name="Goodman L."/>
            <person name="Tafer H."/>
            <person name="Vignal A."/>
            <person name="Lee T."/>
            <person name="Kim K.W."/>
            <person name="Sheng Z."/>
            <person name="An Y."/>
            <person name="Searle S."/>
            <person name="Herrero J."/>
            <person name="Groenen M.A."/>
            <person name="Crooijmans R.P."/>
            <person name="Faraut T."/>
            <person name="Cai Q."/>
            <person name="Webster R.G."/>
            <person name="Aldridge J.R."/>
            <person name="Warren W.C."/>
            <person name="Bartschat S."/>
            <person name="Kehr S."/>
            <person name="Marz M."/>
            <person name="Stadler P.F."/>
            <person name="Smith J."/>
            <person name="Kraus R.H."/>
            <person name="Zhao Y."/>
            <person name="Ren L."/>
            <person name="Fei J."/>
            <person name="Morisson M."/>
            <person name="Kaiser P."/>
            <person name="Griffin D.K."/>
            <person name="Rao M."/>
            <person name="Pitel F."/>
            <person name="Wang J."/>
            <person name="Li N."/>
        </authorList>
    </citation>
    <scope>NUCLEOTIDE SEQUENCE [LARGE SCALE GENOMIC DNA]</scope>
</reference>
<evidence type="ECO:0000256" key="9">
    <source>
        <dbReference type="ARBA" id="ARBA00093632"/>
    </source>
</evidence>
<evidence type="ECO:0000256" key="4">
    <source>
        <dbReference type="ARBA" id="ARBA00022692"/>
    </source>
</evidence>
<dbReference type="PANTHER" id="PTHR12892:SF11">
    <property type="entry name" value="POST-GPI ATTACHMENT TO PROTEINS FACTOR 2"/>
    <property type="match status" value="1"/>
</dbReference>
<evidence type="ECO:0000313" key="14">
    <source>
        <dbReference type="Proteomes" id="UP000296049"/>
    </source>
</evidence>
<dbReference type="AlphaFoldDB" id="R0KQ71"/>
<comment type="similarity">
    <text evidence="2">Belongs to the PGAP2 family.</text>
</comment>
<organism evidence="13 14">
    <name type="scientific">Anas platyrhynchos</name>
    <name type="common">Mallard</name>
    <name type="synonym">Anas boschas</name>
    <dbReference type="NCBI Taxonomy" id="8839"/>
    <lineage>
        <taxon>Eukaryota</taxon>
        <taxon>Metazoa</taxon>
        <taxon>Chordata</taxon>
        <taxon>Craniata</taxon>
        <taxon>Vertebrata</taxon>
        <taxon>Euteleostomi</taxon>
        <taxon>Archelosauria</taxon>
        <taxon>Archosauria</taxon>
        <taxon>Dinosauria</taxon>
        <taxon>Saurischia</taxon>
        <taxon>Theropoda</taxon>
        <taxon>Coelurosauria</taxon>
        <taxon>Aves</taxon>
        <taxon>Neognathae</taxon>
        <taxon>Galloanserae</taxon>
        <taxon>Anseriformes</taxon>
        <taxon>Anatidae</taxon>
        <taxon>Anatinae</taxon>
        <taxon>Anas</taxon>
    </lineage>
</organism>
<dbReference type="InterPro" id="IPR019402">
    <property type="entry name" value="CWH43_N"/>
</dbReference>
<keyword evidence="6" id="KW-0333">Golgi apparatus</keyword>
<feature type="transmembrane region" description="Helical" evidence="11">
    <location>
        <begin position="12"/>
        <end position="33"/>
    </location>
</feature>
<proteinExistence type="inferred from homology"/>
<evidence type="ECO:0000256" key="5">
    <source>
        <dbReference type="ARBA" id="ARBA00022989"/>
    </source>
</evidence>
<dbReference type="Pfam" id="PF10277">
    <property type="entry name" value="Frag1"/>
    <property type="match status" value="1"/>
</dbReference>
<evidence type="ECO:0000256" key="2">
    <source>
        <dbReference type="ARBA" id="ARBA00007414"/>
    </source>
</evidence>
<evidence type="ECO:0000256" key="8">
    <source>
        <dbReference type="ARBA" id="ARBA00093421"/>
    </source>
</evidence>
<accession>R0KQ71</accession>
<feature type="domain" description="CWH43-like N-terminal" evidence="12">
    <location>
        <begin position="7"/>
        <end position="103"/>
    </location>
</feature>
<dbReference type="GO" id="GO:0005789">
    <property type="term" value="C:endoplasmic reticulum membrane"/>
    <property type="evidence" value="ECO:0007669"/>
    <property type="project" value="TreeGrafter"/>
</dbReference>
<comment type="subcellular location">
    <subcellularLocation>
        <location evidence="1">Golgi apparatus membrane</location>
        <topology evidence="1">Multi-pass membrane protein</topology>
    </subcellularLocation>
</comment>
<evidence type="ECO:0000256" key="10">
    <source>
        <dbReference type="ARBA" id="ARBA00093676"/>
    </source>
</evidence>
<evidence type="ECO:0000259" key="12">
    <source>
        <dbReference type="Pfam" id="PF10277"/>
    </source>
</evidence>
<sequence>MAGGLVSIHENAFIVFITSALGHMLLTCILWRMTKKHTERKSYKWKQLLFFFTFITFAFAVCVYFHHNWYCGPGVYTIFAFLEYLVVLSNMAFHMTAFWDFSNKELVVSSMLEDKHF</sequence>
<dbReference type="GO" id="GO:0006506">
    <property type="term" value="P:GPI anchor biosynthetic process"/>
    <property type="evidence" value="ECO:0007669"/>
    <property type="project" value="UniProtKB-KW"/>
</dbReference>
<evidence type="ECO:0000256" key="1">
    <source>
        <dbReference type="ARBA" id="ARBA00004653"/>
    </source>
</evidence>
<evidence type="ECO:0000256" key="11">
    <source>
        <dbReference type="SAM" id="Phobius"/>
    </source>
</evidence>
<keyword evidence="3" id="KW-0337">GPI-anchor biosynthesis</keyword>
<feature type="transmembrane region" description="Helical" evidence="11">
    <location>
        <begin position="45"/>
        <end position="66"/>
    </location>
</feature>
<keyword evidence="5 11" id="KW-1133">Transmembrane helix</keyword>
<evidence type="ECO:0000313" key="13">
    <source>
        <dbReference type="EMBL" id="EOA95368.1"/>
    </source>
</evidence>
<name>R0KQ71_ANAPL</name>
<dbReference type="GO" id="GO:0000139">
    <property type="term" value="C:Golgi membrane"/>
    <property type="evidence" value="ECO:0007669"/>
    <property type="project" value="UniProtKB-SubCell"/>
</dbReference>
<dbReference type="EMBL" id="KB744322">
    <property type="protein sequence ID" value="EOA95368.1"/>
    <property type="molecule type" value="Genomic_DNA"/>
</dbReference>
<gene>
    <name evidence="13" type="ORF">Anapl_16656</name>
</gene>
<evidence type="ECO:0000256" key="7">
    <source>
        <dbReference type="ARBA" id="ARBA00023136"/>
    </source>
</evidence>
<protein>
    <recommendedName>
        <fullName evidence="9">Acyltransferase PGAP2</fullName>
    </recommendedName>
    <alternativeName>
        <fullName evidence="10">Post-GPI attachment to proteins factor 2</fullName>
    </alternativeName>
</protein>
<dbReference type="Proteomes" id="UP000296049">
    <property type="component" value="Unassembled WGS sequence"/>
</dbReference>
<keyword evidence="7 11" id="KW-0472">Membrane</keyword>
<comment type="function">
    <text evidence="8">Involved in the fatty acid remodeling steps of GPI-anchor maturation where the unsaturated acyl chain at sn-2 of inositol phosphate is replaced by a saturated stearoyl chain. May catalyze the second step of the fatty acid remodeling, by reacylating a lyso-GPI intermediate at sn-2 of inositol phosphate by a saturated chain. The fatty acid remodeling steps is critical for the integration of GPI-APs into lipid rafts.</text>
</comment>
<dbReference type="InterPro" id="IPR039545">
    <property type="entry name" value="PGAP2"/>
</dbReference>
<evidence type="ECO:0000256" key="6">
    <source>
        <dbReference type="ARBA" id="ARBA00023034"/>
    </source>
</evidence>
<feature type="transmembrane region" description="Helical" evidence="11">
    <location>
        <begin position="78"/>
        <end position="101"/>
    </location>
</feature>